<evidence type="ECO:0000256" key="6">
    <source>
        <dbReference type="RuleBase" id="RU003820"/>
    </source>
</evidence>
<organism evidence="8 9">
    <name type="scientific">Panacagrimonas perspica</name>
    <dbReference type="NCBI Taxonomy" id="381431"/>
    <lineage>
        <taxon>Bacteria</taxon>
        <taxon>Pseudomonadati</taxon>
        <taxon>Pseudomonadota</taxon>
        <taxon>Gammaproteobacteria</taxon>
        <taxon>Nevskiales</taxon>
        <taxon>Nevskiaceae</taxon>
        <taxon>Panacagrimonas</taxon>
    </lineage>
</organism>
<sequence>MSTQPWRKFQCVPCGEIYDEELGVPEFNIPPGTRWEDVPEDWLCMACGAPKSDYVLLEG</sequence>
<protein>
    <recommendedName>
        <fullName evidence="6">Rubredoxin</fullName>
    </recommendedName>
</protein>
<dbReference type="InterPro" id="IPR050526">
    <property type="entry name" value="Rubredoxin_ET"/>
</dbReference>
<evidence type="ECO:0000256" key="2">
    <source>
        <dbReference type="ARBA" id="ARBA00022448"/>
    </source>
</evidence>
<comment type="caution">
    <text evidence="8">The sequence shown here is derived from an EMBL/GenBank/DDBJ whole genome shotgun (WGS) entry which is preliminary data.</text>
</comment>
<dbReference type="GO" id="GO:0043448">
    <property type="term" value="P:alkane catabolic process"/>
    <property type="evidence" value="ECO:0007669"/>
    <property type="project" value="TreeGrafter"/>
</dbReference>
<dbReference type="SUPFAM" id="SSF57802">
    <property type="entry name" value="Rubredoxin-like"/>
    <property type="match status" value="1"/>
</dbReference>
<evidence type="ECO:0000259" key="7">
    <source>
        <dbReference type="PROSITE" id="PS50903"/>
    </source>
</evidence>
<dbReference type="Proteomes" id="UP000295341">
    <property type="component" value="Unassembled WGS sequence"/>
</dbReference>
<feature type="domain" description="Rubredoxin-like" evidence="7">
    <location>
        <begin position="6"/>
        <end position="57"/>
    </location>
</feature>
<evidence type="ECO:0000256" key="4">
    <source>
        <dbReference type="ARBA" id="ARBA00022982"/>
    </source>
</evidence>
<comment type="similarity">
    <text evidence="6">Belongs to the rubredoxin family.</text>
</comment>
<dbReference type="RefSeq" id="WP_133882478.1">
    <property type="nucleotide sequence ID" value="NZ_MWIN01000018.1"/>
</dbReference>
<keyword evidence="9" id="KW-1185">Reference proteome</keyword>
<dbReference type="OrthoDB" id="9800607at2"/>
<dbReference type="GO" id="GO:0005506">
    <property type="term" value="F:iron ion binding"/>
    <property type="evidence" value="ECO:0007669"/>
    <property type="project" value="UniProtKB-UniRule"/>
</dbReference>
<keyword evidence="4 6" id="KW-0249">Electron transport</keyword>
<gene>
    <name evidence="8" type="ORF">DFR24_3349</name>
</gene>
<dbReference type="InterPro" id="IPR024934">
    <property type="entry name" value="Rubredoxin-like_dom"/>
</dbReference>
<evidence type="ECO:0000313" key="8">
    <source>
        <dbReference type="EMBL" id="TDU28967.1"/>
    </source>
</evidence>
<accession>A0A4R7P5F3</accession>
<dbReference type="CDD" id="cd00730">
    <property type="entry name" value="rubredoxin"/>
    <property type="match status" value="1"/>
</dbReference>
<proteinExistence type="inferred from homology"/>
<dbReference type="PRINTS" id="PR00163">
    <property type="entry name" value="RUBREDOXIN"/>
</dbReference>
<name>A0A4R7P5F3_9GAMM</name>
<reference evidence="8 9" key="1">
    <citation type="submission" date="2019-03" db="EMBL/GenBank/DDBJ databases">
        <title>Genomic Encyclopedia of Type Strains, Phase IV (KMG-IV): sequencing the most valuable type-strain genomes for metagenomic binning, comparative biology and taxonomic classification.</title>
        <authorList>
            <person name="Goeker M."/>
        </authorList>
    </citation>
    <scope>NUCLEOTIDE SEQUENCE [LARGE SCALE GENOMIC DNA]</scope>
    <source>
        <strain evidence="8 9">DSM 26377</strain>
    </source>
</reference>
<dbReference type="PANTHER" id="PTHR47627">
    <property type="entry name" value="RUBREDOXIN"/>
    <property type="match status" value="1"/>
</dbReference>
<dbReference type="Gene3D" id="2.20.28.10">
    <property type="match status" value="1"/>
</dbReference>
<dbReference type="EMBL" id="SOBT01000009">
    <property type="protein sequence ID" value="TDU28967.1"/>
    <property type="molecule type" value="Genomic_DNA"/>
</dbReference>
<keyword evidence="3 6" id="KW-0479">Metal-binding</keyword>
<evidence type="ECO:0000256" key="1">
    <source>
        <dbReference type="ARBA" id="ARBA00001965"/>
    </source>
</evidence>
<evidence type="ECO:0000256" key="5">
    <source>
        <dbReference type="ARBA" id="ARBA00023004"/>
    </source>
</evidence>
<dbReference type="AlphaFoldDB" id="A0A4R7P5F3"/>
<dbReference type="PROSITE" id="PS50903">
    <property type="entry name" value="RUBREDOXIN_LIKE"/>
    <property type="match status" value="1"/>
</dbReference>
<keyword evidence="5 6" id="KW-0408">Iron</keyword>
<evidence type="ECO:0000256" key="3">
    <source>
        <dbReference type="ARBA" id="ARBA00022723"/>
    </source>
</evidence>
<dbReference type="InterPro" id="IPR024935">
    <property type="entry name" value="Rubredoxin_dom"/>
</dbReference>
<keyword evidence="2" id="KW-0813">Transport</keyword>
<evidence type="ECO:0000313" key="9">
    <source>
        <dbReference type="Proteomes" id="UP000295341"/>
    </source>
</evidence>
<dbReference type="GO" id="GO:0009055">
    <property type="term" value="F:electron transfer activity"/>
    <property type="evidence" value="ECO:0007669"/>
    <property type="project" value="TreeGrafter"/>
</dbReference>
<dbReference type="PANTHER" id="PTHR47627:SF1">
    <property type="entry name" value="RUBREDOXIN-1-RELATED"/>
    <property type="match status" value="1"/>
</dbReference>
<comment type="cofactor">
    <cofactor evidence="1 6">
        <name>Fe(3+)</name>
        <dbReference type="ChEBI" id="CHEBI:29034"/>
    </cofactor>
</comment>
<dbReference type="Pfam" id="PF00301">
    <property type="entry name" value="Rubredoxin"/>
    <property type="match status" value="1"/>
</dbReference>